<feature type="compositionally biased region" description="Basic and acidic residues" evidence="1">
    <location>
        <begin position="294"/>
        <end position="311"/>
    </location>
</feature>
<comment type="caution">
    <text evidence="2">The sequence shown here is derived from an EMBL/GenBank/DDBJ whole genome shotgun (WGS) entry which is preliminary data.</text>
</comment>
<sequence>MLGPSTTSDRTAVGNAPAYYDTTSSVAAAAAAVGVGGGSDNGLHGQVHHQGDQVHHVQAHPQQHYGGHPHHLQGDVDPTTAAAAAAAAAVVGYGGPMDDQYLAYQSASAALQQHQHQHAQQDPYQLQQQLQRQQYAAQYQYQLQQQQEQAAAAHLQQHQLQQQQAVQQMQQQAQHQGGVQGVVHQHLQQAVANVPLEEFDPDSILQSRYTENEMIKTFRSKAEMVRYVKTDLYEEEQCKIVINSSKPKAVYFQCERSGLFRTTVKDASKRQRVAYTKRNKCGYRLVANLYPTEKSDKKNTKKDDGLDDKLGEYGNGGDDGYNTGETWILRMINPVHNHPPEPPRGALGKKSKKYRSRTLVEKPLHRAGGAPNQDTQGGQQALGHQMPHDVNVQQAAANQQYEQEIASLRHHQYMPQMQHHHVDVHHQPQRDVSVMAAIASAHPNSGTLVDPSIDPNVDPSVQDHDHAHGVQ</sequence>
<proteinExistence type="predicted"/>
<dbReference type="OrthoDB" id="4094480at2759"/>
<name>A0A9P7VE32_9ASCO</name>
<dbReference type="Proteomes" id="UP000790833">
    <property type="component" value="Unassembled WGS sequence"/>
</dbReference>
<evidence type="ECO:0000256" key="1">
    <source>
        <dbReference type="SAM" id="MobiDB-lite"/>
    </source>
</evidence>
<evidence type="ECO:0000313" key="3">
    <source>
        <dbReference type="Proteomes" id="UP000790833"/>
    </source>
</evidence>
<feature type="region of interest" description="Disordered" evidence="1">
    <location>
        <begin position="294"/>
        <end position="317"/>
    </location>
</feature>
<gene>
    <name evidence="2" type="primary">RBF1</name>
    <name evidence="2" type="ORF">KQ657_000114</name>
</gene>
<dbReference type="RefSeq" id="XP_043051647.1">
    <property type="nucleotide sequence ID" value="XM_043190970.1"/>
</dbReference>
<reference evidence="2" key="1">
    <citation type="submission" date="2021-03" db="EMBL/GenBank/DDBJ databases">
        <authorList>
            <person name="Palmer J.M."/>
        </authorList>
    </citation>
    <scope>NUCLEOTIDE SEQUENCE</scope>
    <source>
        <strain evidence="2">ARV_011</strain>
    </source>
</reference>
<feature type="region of interest" description="Disordered" evidence="1">
    <location>
        <begin position="334"/>
        <end position="383"/>
    </location>
</feature>
<dbReference type="GeneID" id="66113488"/>
<protein>
    <submittedName>
        <fullName evidence="2">Transcription factor rbf1 (RPG-box-binding factor) (Repressor-activator protein 1)</fullName>
    </submittedName>
</protein>
<feature type="compositionally biased region" description="Basic and acidic residues" evidence="1">
    <location>
        <begin position="461"/>
        <end position="471"/>
    </location>
</feature>
<dbReference type="AlphaFoldDB" id="A0A9P7VE32"/>
<feature type="region of interest" description="Disordered" evidence="1">
    <location>
        <begin position="443"/>
        <end position="471"/>
    </location>
</feature>
<feature type="compositionally biased region" description="Basic residues" evidence="1">
    <location>
        <begin position="347"/>
        <end position="356"/>
    </location>
</feature>
<dbReference type="EMBL" id="JAHMUF010000001">
    <property type="protein sequence ID" value="KAG7196102.1"/>
    <property type="molecule type" value="Genomic_DNA"/>
</dbReference>
<organism evidence="2 3">
    <name type="scientific">Scheffersomyces spartinae</name>
    <dbReference type="NCBI Taxonomy" id="45513"/>
    <lineage>
        <taxon>Eukaryota</taxon>
        <taxon>Fungi</taxon>
        <taxon>Dikarya</taxon>
        <taxon>Ascomycota</taxon>
        <taxon>Saccharomycotina</taxon>
        <taxon>Pichiomycetes</taxon>
        <taxon>Debaryomycetaceae</taxon>
        <taxon>Scheffersomyces</taxon>
    </lineage>
</organism>
<keyword evidence="3" id="KW-1185">Reference proteome</keyword>
<evidence type="ECO:0000313" key="2">
    <source>
        <dbReference type="EMBL" id="KAG7196102.1"/>
    </source>
</evidence>
<accession>A0A9P7VE32</accession>